<accession>A0A1G8K4J1</accession>
<sequence>MRTLAFPLASLLSSPAFAEGFDRPVPQAQSATAEFWFAMASIALIVSMLAVQSLVSRR</sequence>
<dbReference type="RefSeq" id="WP_090027858.1">
    <property type="nucleotide sequence ID" value="NZ_FNEB01000002.1"/>
</dbReference>
<keyword evidence="1" id="KW-0472">Membrane</keyword>
<keyword evidence="1" id="KW-0812">Transmembrane</keyword>
<dbReference type="Proteomes" id="UP000199340">
    <property type="component" value="Unassembled WGS sequence"/>
</dbReference>
<dbReference type="OrthoDB" id="7876754at2"/>
<gene>
    <name evidence="3" type="ORF">SAMN05421850_102402</name>
</gene>
<proteinExistence type="predicted"/>
<evidence type="ECO:0000256" key="1">
    <source>
        <dbReference type="SAM" id="Phobius"/>
    </source>
</evidence>
<keyword evidence="4" id="KW-1185">Reference proteome</keyword>
<protein>
    <recommendedName>
        <fullName evidence="5">Protein NnrT</fullName>
    </recommendedName>
</protein>
<evidence type="ECO:0000313" key="4">
    <source>
        <dbReference type="Proteomes" id="UP000199340"/>
    </source>
</evidence>
<evidence type="ECO:0000313" key="3">
    <source>
        <dbReference type="EMBL" id="SDI38406.1"/>
    </source>
</evidence>
<feature type="transmembrane region" description="Helical" evidence="1">
    <location>
        <begin position="34"/>
        <end position="55"/>
    </location>
</feature>
<feature type="chain" id="PRO_5011495328" description="Protein NnrT" evidence="2">
    <location>
        <begin position="19"/>
        <end position="58"/>
    </location>
</feature>
<keyword evidence="1" id="KW-1133">Transmembrane helix</keyword>
<keyword evidence="2" id="KW-0732">Signal</keyword>
<organism evidence="3 4">
    <name type="scientific">Lutimaribacter saemankumensis</name>
    <dbReference type="NCBI Taxonomy" id="490829"/>
    <lineage>
        <taxon>Bacteria</taxon>
        <taxon>Pseudomonadati</taxon>
        <taxon>Pseudomonadota</taxon>
        <taxon>Alphaproteobacteria</taxon>
        <taxon>Rhodobacterales</taxon>
        <taxon>Roseobacteraceae</taxon>
        <taxon>Lutimaribacter</taxon>
    </lineage>
</organism>
<name>A0A1G8K4J1_9RHOB</name>
<reference evidence="3 4" key="1">
    <citation type="submission" date="2016-10" db="EMBL/GenBank/DDBJ databases">
        <authorList>
            <person name="de Groot N.N."/>
        </authorList>
    </citation>
    <scope>NUCLEOTIDE SEQUENCE [LARGE SCALE GENOMIC DNA]</scope>
    <source>
        <strain evidence="3 4">DSM 28010</strain>
    </source>
</reference>
<evidence type="ECO:0008006" key="5">
    <source>
        <dbReference type="Google" id="ProtNLM"/>
    </source>
</evidence>
<dbReference type="STRING" id="490829.SAMN05421850_102402"/>
<evidence type="ECO:0000256" key="2">
    <source>
        <dbReference type="SAM" id="SignalP"/>
    </source>
</evidence>
<dbReference type="AlphaFoldDB" id="A0A1G8K4J1"/>
<feature type="signal peptide" evidence="2">
    <location>
        <begin position="1"/>
        <end position="18"/>
    </location>
</feature>
<dbReference type="EMBL" id="FNEB01000002">
    <property type="protein sequence ID" value="SDI38406.1"/>
    <property type="molecule type" value="Genomic_DNA"/>
</dbReference>